<reference evidence="4" key="1">
    <citation type="submission" date="2016-11" db="EMBL/GenBank/DDBJ databases">
        <authorList>
            <person name="Varghese N."/>
            <person name="Submissions S."/>
        </authorList>
    </citation>
    <scope>NUCLEOTIDE SEQUENCE [LARGE SCALE GENOMIC DNA]</scope>
    <source>
        <strain evidence="4">DSM 29326</strain>
    </source>
</reference>
<dbReference type="AlphaFoldDB" id="A0A1M5FM18"/>
<dbReference type="EMBL" id="FQUE01000022">
    <property type="protein sequence ID" value="SHF92479.1"/>
    <property type="molecule type" value="Genomic_DNA"/>
</dbReference>
<dbReference type="PROSITE" id="PS50088">
    <property type="entry name" value="ANK_REPEAT"/>
    <property type="match status" value="3"/>
</dbReference>
<evidence type="ECO:0000313" key="4">
    <source>
        <dbReference type="Proteomes" id="UP000183987"/>
    </source>
</evidence>
<dbReference type="InterPro" id="IPR002110">
    <property type="entry name" value="Ankyrin_rpt"/>
</dbReference>
<keyword evidence="1" id="KW-0040">ANK repeat</keyword>
<dbReference type="Proteomes" id="UP000183987">
    <property type="component" value="Unassembled WGS sequence"/>
</dbReference>
<keyword evidence="4" id="KW-1185">Reference proteome</keyword>
<dbReference type="SUPFAM" id="SSF48403">
    <property type="entry name" value="Ankyrin repeat"/>
    <property type="match status" value="1"/>
</dbReference>
<feature type="repeat" description="ANK" evidence="1">
    <location>
        <begin position="205"/>
        <end position="238"/>
    </location>
</feature>
<dbReference type="Gene3D" id="1.25.40.20">
    <property type="entry name" value="Ankyrin repeat-containing domain"/>
    <property type="match status" value="2"/>
</dbReference>
<evidence type="ECO:0000256" key="1">
    <source>
        <dbReference type="PROSITE-ProRule" id="PRU00023"/>
    </source>
</evidence>
<protein>
    <submittedName>
        <fullName evidence="3">Ankyrin repeat</fullName>
    </submittedName>
</protein>
<dbReference type="RefSeq" id="WP_143155549.1">
    <property type="nucleotide sequence ID" value="NZ_FQUE01000022.1"/>
</dbReference>
<dbReference type="Pfam" id="PF00023">
    <property type="entry name" value="Ank"/>
    <property type="match status" value="1"/>
</dbReference>
<name>A0A1M5FM18_LOKAT</name>
<dbReference type="STRING" id="366533.SAMN05444339_12217"/>
<dbReference type="OrthoDB" id="7847211at2"/>
<sequence length="307" mass="32446">MKSLFCLAPAILVMSTPLEACELTASFFSATDANDLIACMDDTFIHQRDDDLSSVLHLAIAASVDPSVIDAIHAAAGTYWPDLVEQQTAKGATALHIAAQNSDDPRLITRLLGYGADANALMDAKNAKLWGDRGTSALHLAALRPNGAAFVTALLAGGADPTWKQRESEAQPIYTAAKVAETPDTLAALVAFGSGDHAINDPDAAGNTPLMAAVANDRPQEVIRFLLHHGADANEANEDGTTALQFATSYASDPAVVSLIFDASEDPCVADESGRTAQQLLMLEASPLRHDKALTRRFHETCIEAVK</sequence>
<dbReference type="PROSITE" id="PS50297">
    <property type="entry name" value="ANK_REP_REGION"/>
    <property type="match status" value="3"/>
</dbReference>
<dbReference type="SMART" id="SM00248">
    <property type="entry name" value="ANK"/>
    <property type="match status" value="5"/>
</dbReference>
<proteinExistence type="predicted"/>
<dbReference type="PANTHER" id="PTHR24118">
    <property type="entry name" value="POTE ANKYRIN DOMAIN"/>
    <property type="match status" value="1"/>
</dbReference>
<dbReference type="Pfam" id="PF12796">
    <property type="entry name" value="Ank_2"/>
    <property type="match status" value="1"/>
</dbReference>
<dbReference type="InterPro" id="IPR036770">
    <property type="entry name" value="Ankyrin_rpt-contain_sf"/>
</dbReference>
<gene>
    <name evidence="3" type="ORF">SAMN05444339_12217</name>
</gene>
<dbReference type="PANTHER" id="PTHR24118:SF100">
    <property type="entry name" value="FYVE-TYPE DOMAIN-CONTAINING PROTEIN"/>
    <property type="match status" value="1"/>
</dbReference>
<feature type="repeat" description="ANK" evidence="1">
    <location>
        <begin position="90"/>
        <end position="123"/>
    </location>
</feature>
<keyword evidence="2" id="KW-0732">Signal</keyword>
<feature type="repeat" description="ANK" evidence="1">
    <location>
        <begin position="133"/>
        <end position="166"/>
    </location>
</feature>
<feature type="signal peptide" evidence="2">
    <location>
        <begin position="1"/>
        <end position="20"/>
    </location>
</feature>
<organism evidence="3 4">
    <name type="scientific">Loktanella atrilutea</name>
    <dbReference type="NCBI Taxonomy" id="366533"/>
    <lineage>
        <taxon>Bacteria</taxon>
        <taxon>Pseudomonadati</taxon>
        <taxon>Pseudomonadota</taxon>
        <taxon>Alphaproteobacteria</taxon>
        <taxon>Rhodobacterales</taxon>
        <taxon>Roseobacteraceae</taxon>
        <taxon>Loktanella</taxon>
    </lineage>
</organism>
<accession>A0A1M5FM18</accession>
<evidence type="ECO:0000313" key="3">
    <source>
        <dbReference type="EMBL" id="SHF92479.1"/>
    </source>
</evidence>
<evidence type="ECO:0000256" key="2">
    <source>
        <dbReference type="SAM" id="SignalP"/>
    </source>
</evidence>
<feature type="chain" id="PRO_5009910178" evidence="2">
    <location>
        <begin position="21"/>
        <end position="307"/>
    </location>
</feature>